<dbReference type="RefSeq" id="WP_203658576.1">
    <property type="nucleotide sequence ID" value="NZ_BAAAZM010000013.1"/>
</dbReference>
<sequence length="258" mass="28424">MTASAASKVELIPPGENLVDRISSAPSGTLFVTGAHGGLRVAPDTAFEVVFGRNEPDVHVCVGADDPYVSRRQGTITCDRSRWFVTNVGGATIRYPRRPPVLTGQRAELAASYVPLFVVSGEREHLLEVRIASAANRPLDLHDSPTARREWPLTDDERLALVCLAQRYLRRDPVPQPISWEAAAAELAELRPRERWNWRRVARVVEKVRAALSARGVHGLREDEVPRPIGNALNVNLILELLVNTTTLTPDDLALLGD</sequence>
<feature type="domain" description="FHA" evidence="2">
    <location>
        <begin position="49"/>
        <end position="107"/>
    </location>
</feature>
<dbReference type="InterPro" id="IPR000253">
    <property type="entry name" value="FHA_dom"/>
</dbReference>
<dbReference type="PROSITE" id="PS50006">
    <property type="entry name" value="FHA_DOMAIN"/>
    <property type="match status" value="1"/>
</dbReference>
<keyword evidence="1" id="KW-0597">Phosphoprotein</keyword>
<dbReference type="EMBL" id="BOMB01000019">
    <property type="protein sequence ID" value="GID12551.1"/>
    <property type="molecule type" value="Genomic_DNA"/>
</dbReference>
<protein>
    <recommendedName>
        <fullName evidence="2">FHA domain-containing protein</fullName>
    </recommendedName>
</protein>
<evidence type="ECO:0000313" key="4">
    <source>
        <dbReference type="Proteomes" id="UP000612808"/>
    </source>
</evidence>
<dbReference type="Pfam" id="PF00498">
    <property type="entry name" value="FHA"/>
    <property type="match status" value="1"/>
</dbReference>
<comment type="caution">
    <text evidence="3">The sequence shown here is derived from an EMBL/GenBank/DDBJ whole genome shotgun (WGS) entry which is preliminary data.</text>
</comment>
<keyword evidence="4" id="KW-1185">Reference proteome</keyword>
<proteinExistence type="predicted"/>
<gene>
    <name evidence="3" type="ORF">Aru02nite_34400</name>
</gene>
<dbReference type="Proteomes" id="UP000612808">
    <property type="component" value="Unassembled WGS sequence"/>
</dbReference>
<dbReference type="InterPro" id="IPR008984">
    <property type="entry name" value="SMAD_FHA_dom_sf"/>
</dbReference>
<dbReference type="CDD" id="cd00060">
    <property type="entry name" value="FHA"/>
    <property type="match status" value="1"/>
</dbReference>
<evidence type="ECO:0000313" key="3">
    <source>
        <dbReference type="EMBL" id="GID12551.1"/>
    </source>
</evidence>
<dbReference type="Gene3D" id="2.60.200.20">
    <property type="match status" value="1"/>
</dbReference>
<accession>A0A8J3IYU6</accession>
<evidence type="ECO:0000256" key="1">
    <source>
        <dbReference type="ARBA" id="ARBA00022553"/>
    </source>
</evidence>
<organism evidence="3 4">
    <name type="scientific">Actinocatenispora rupis</name>
    <dbReference type="NCBI Taxonomy" id="519421"/>
    <lineage>
        <taxon>Bacteria</taxon>
        <taxon>Bacillati</taxon>
        <taxon>Actinomycetota</taxon>
        <taxon>Actinomycetes</taxon>
        <taxon>Micromonosporales</taxon>
        <taxon>Micromonosporaceae</taxon>
        <taxon>Actinocatenispora</taxon>
    </lineage>
</organism>
<evidence type="ECO:0000259" key="2">
    <source>
        <dbReference type="PROSITE" id="PS50006"/>
    </source>
</evidence>
<reference evidence="3" key="1">
    <citation type="submission" date="2021-01" db="EMBL/GenBank/DDBJ databases">
        <title>Whole genome shotgun sequence of Actinocatenispora rupis NBRC 107355.</title>
        <authorList>
            <person name="Komaki H."/>
            <person name="Tamura T."/>
        </authorList>
    </citation>
    <scope>NUCLEOTIDE SEQUENCE</scope>
    <source>
        <strain evidence="3">NBRC 107355</strain>
    </source>
</reference>
<name>A0A8J3IYU6_9ACTN</name>
<dbReference type="AlphaFoldDB" id="A0A8J3IYU6"/>
<dbReference type="SUPFAM" id="SSF49879">
    <property type="entry name" value="SMAD/FHA domain"/>
    <property type="match status" value="1"/>
</dbReference>